<dbReference type="GO" id="GO:0046677">
    <property type="term" value="P:response to antibiotic"/>
    <property type="evidence" value="ECO:0007669"/>
    <property type="project" value="UniProtKB-KW"/>
</dbReference>
<feature type="transmembrane region" description="Helical" evidence="14">
    <location>
        <begin position="608"/>
        <end position="627"/>
    </location>
</feature>
<feature type="transmembrane region" description="Helical" evidence="14">
    <location>
        <begin position="689"/>
        <end position="713"/>
    </location>
</feature>
<dbReference type="AlphaFoldDB" id="A0A964FH63"/>
<dbReference type="GO" id="GO:0006629">
    <property type="term" value="P:lipid metabolic process"/>
    <property type="evidence" value="ECO:0007669"/>
    <property type="project" value="UniProtKB-KW"/>
</dbReference>
<comment type="catalytic activity">
    <reaction evidence="13">
        <text>L-lysyl-tRNA(Lys) + a 1,2-diacyl-sn-glycero-3-phospho-(1'-sn-glycerol) = a 1,2-diacyl-sn-glycero-3-phospho-1'-(3'-O-L-lysyl)-sn-glycerol + tRNA(Lys)</text>
        <dbReference type="Rhea" id="RHEA:10668"/>
        <dbReference type="Rhea" id="RHEA-COMP:9696"/>
        <dbReference type="Rhea" id="RHEA-COMP:9697"/>
        <dbReference type="ChEBI" id="CHEBI:64716"/>
        <dbReference type="ChEBI" id="CHEBI:75792"/>
        <dbReference type="ChEBI" id="CHEBI:78442"/>
        <dbReference type="ChEBI" id="CHEBI:78529"/>
        <dbReference type="EC" id="2.3.2.3"/>
    </reaction>
</comment>
<evidence type="ECO:0000256" key="6">
    <source>
        <dbReference type="ARBA" id="ARBA00022679"/>
    </source>
</evidence>
<dbReference type="InterPro" id="IPR022791">
    <property type="entry name" value="L-PG_synthase/AglD"/>
</dbReference>
<feature type="transmembrane region" description="Helical" evidence="14">
    <location>
        <begin position="647"/>
        <end position="668"/>
    </location>
</feature>
<evidence type="ECO:0000313" key="17">
    <source>
        <dbReference type="EMBL" id="MCC0178841.1"/>
    </source>
</evidence>
<keyword evidence="18" id="KW-1185">Reference proteome</keyword>
<evidence type="ECO:0000256" key="5">
    <source>
        <dbReference type="ARBA" id="ARBA00022475"/>
    </source>
</evidence>
<dbReference type="SUPFAM" id="SSF55729">
    <property type="entry name" value="Acyl-CoA N-acyltransferases (Nat)"/>
    <property type="match status" value="1"/>
</dbReference>
<evidence type="ECO:0000256" key="3">
    <source>
        <dbReference type="ARBA" id="ARBA00012014"/>
    </source>
</evidence>
<dbReference type="Proteomes" id="UP000729733">
    <property type="component" value="Unassembled WGS sequence"/>
</dbReference>
<evidence type="ECO:0000256" key="13">
    <source>
        <dbReference type="ARBA" id="ARBA00047540"/>
    </source>
</evidence>
<dbReference type="PANTHER" id="PTHR34697">
    <property type="entry name" value="PHOSPHATIDYLGLYCEROL LYSYLTRANSFERASE"/>
    <property type="match status" value="1"/>
</dbReference>
<feature type="domain" description="Lysyl-tRNA synthetase N-terminal transmembrane region" evidence="16">
    <location>
        <begin position="12"/>
        <end position="146"/>
    </location>
</feature>
<organism evidence="17 18">
    <name type="scientific">Waterburya agarophytonicola KI4</name>
    <dbReference type="NCBI Taxonomy" id="2874699"/>
    <lineage>
        <taxon>Bacteria</taxon>
        <taxon>Bacillati</taxon>
        <taxon>Cyanobacteriota</taxon>
        <taxon>Cyanophyceae</taxon>
        <taxon>Pleurocapsales</taxon>
        <taxon>Hyellaceae</taxon>
        <taxon>Waterburya</taxon>
        <taxon>Waterburya agarophytonicola</taxon>
    </lineage>
</organism>
<keyword evidence="5" id="KW-1003">Cell membrane</keyword>
<keyword evidence="7 14" id="KW-0812">Transmembrane</keyword>
<evidence type="ECO:0000256" key="10">
    <source>
        <dbReference type="ARBA" id="ARBA00023136"/>
    </source>
</evidence>
<evidence type="ECO:0000259" key="16">
    <source>
        <dbReference type="Pfam" id="PF16995"/>
    </source>
</evidence>
<feature type="transmembrane region" description="Helical" evidence="14">
    <location>
        <begin position="765"/>
        <end position="786"/>
    </location>
</feature>
<accession>A0A964FH63</accession>
<evidence type="ECO:0000256" key="1">
    <source>
        <dbReference type="ARBA" id="ARBA00004651"/>
    </source>
</evidence>
<reference evidence="17" key="1">
    <citation type="journal article" date="2021" name="Antonie Van Leeuwenhoek">
        <title>Draft genome and description of Waterburya agarophytonicola gen. nov. sp. nov. (Pleurocapsales, Cyanobacteria): a seaweed symbiont.</title>
        <authorList>
            <person name="Bonthond G."/>
            <person name="Shalygin S."/>
            <person name="Bayer T."/>
            <person name="Weinberger F."/>
        </authorList>
    </citation>
    <scope>NUCLEOTIDE SEQUENCE</scope>
    <source>
        <strain evidence="17">KI4</strain>
    </source>
</reference>
<feature type="domain" description="Phosphatidylglycerol lysyltransferase C-terminal" evidence="15">
    <location>
        <begin position="230"/>
        <end position="524"/>
    </location>
</feature>
<evidence type="ECO:0000256" key="14">
    <source>
        <dbReference type="SAM" id="Phobius"/>
    </source>
</evidence>
<dbReference type="InterPro" id="IPR024320">
    <property type="entry name" value="LPG_synthase_C"/>
</dbReference>
<dbReference type="EMBL" id="JADWDC010000056">
    <property type="protein sequence ID" value="MCC0178841.1"/>
    <property type="molecule type" value="Genomic_DNA"/>
</dbReference>
<evidence type="ECO:0000256" key="2">
    <source>
        <dbReference type="ARBA" id="ARBA00008627"/>
    </source>
</evidence>
<evidence type="ECO:0000256" key="8">
    <source>
        <dbReference type="ARBA" id="ARBA00022989"/>
    </source>
</evidence>
<comment type="subcellular location">
    <subcellularLocation>
        <location evidence="1">Cell membrane</location>
        <topology evidence="1">Multi-pass membrane protein</topology>
    </subcellularLocation>
</comment>
<dbReference type="PANTHER" id="PTHR34697:SF2">
    <property type="entry name" value="PHOSPHATIDYLGLYCEROL LYSYLTRANSFERASE"/>
    <property type="match status" value="1"/>
</dbReference>
<comment type="caution">
    <text evidence="17">The sequence shown here is derived from an EMBL/GenBank/DDBJ whole genome shotgun (WGS) entry which is preliminary data.</text>
</comment>
<dbReference type="InterPro" id="IPR031553">
    <property type="entry name" value="tRNA-synt_2_TM"/>
</dbReference>
<dbReference type="InterPro" id="IPR051211">
    <property type="entry name" value="PG_lysyltransferase"/>
</dbReference>
<gene>
    <name evidence="17" type="ORF">I4641_17880</name>
</gene>
<keyword evidence="10 14" id="KW-0472">Membrane</keyword>
<dbReference type="EC" id="2.3.2.3" evidence="3"/>
<dbReference type="Pfam" id="PF09924">
    <property type="entry name" value="LPG_synthase_C"/>
    <property type="match status" value="1"/>
</dbReference>
<dbReference type="GO" id="GO:0005886">
    <property type="term" value="C:plasma membrane"/>
    <property type="evidence" value="ECO:0007669"/>
    <property type="project" value="UniProtKB-SubCell"/>
</dbReference>
<feature type="transmembrane region" description="Helical" evidence="14">
    <location>
        <begin position="191"/>
        <end position="212"/>
    </location>
</feature>
<proteinExistence type="inferred from homology"/>
<feature type="transmembrane region" description="Helical" evidence="14">
    <location>
        <begin position="52"/>
        <end position="71"/>
    </location>
</feature>
<keyword evidence="8 14" id="KW-1133">Transmembrane helix</keyword>
<feature type="transmembrane region" description="Helical" evidence="14">
    <location>
        <begin position="76"/>
        <end position="97"/>
    </location>
</feature>
<evidence type="ECO:0000256" key="9">
    <source>
        <dbReference type="ARBA" id="ARBA00023098"/>
    </source>
</evidence>
<keyword evidence="6" id="KW-0808">Transferase</keyword>
<dbReference type="GO" id="GO:0055091">
    <property type="term" value="P:phospholipid homeostasis"/>
    <property type="evidence" value="ECO:0007669"/>
    <property type="project" value="TreeGrafter"/>
</dbReference>
<evidence type="ECO:0000256" key="7">
    <source>
        <dbReference type="ARBA" id="ARBA00022692"/>
    </source>
</evidence>
<comment type="similarity">
    <text evidence="2">Belongs to the LPG synthase family.</text>
</comment>
<keyword evidence="9" id="KW-0443">Lipid metabolism</keyword>
<feature type="transmembrane region" description="Helical" evidence="14">
    <location>
        <begin position="817"/>
        <end position="834"/>
    </location>
</feature>
<dbReference type="Pfam" id="PF16995">
    <property type="entry name" value="tRNA-synt_2_TM"/>
    <property type="match status" value="1"/>
</dbReference>
<keyword evidence="11" id="KW-0046">Antibiotic resistance</keyword>
<dbReference type="GO" id="GO:0050071">
    <property type="term" value="F:phosphatidylglycerol lysyltransferase activity"/>
    <property type="evidence" value="ECO:0007669"/>
    <property type="project" value="UniProtKB-EC"/>
</dbReference>
<evidence type="ECO:0000313" key="18">
    <source>
        <dbReference type="Proteomes" id="UP000729733"/>
    </source>
</evidence>
<feature type="transmembrane region" description="Helical" evidence="14">
    <location>
        <begin position="846"/>
        <end position="865"/>
    </location>
</feature>
<dbReference type="InterPro" id="IPR016181">
    <property type="entry name" value="Acyl_CoA_acyltransferase"/>
</dbReference>
<feature type="transmembrane region" description="Helical" evidence="14">
    <location>
        <begin position="569"/>
        <end position="587"/>
    </location>
</feature>
<evidence type="ECO:0000256" key="12">
    <source>
        <dbReference type="ARBA" id="ARBA00031899"/>
    </source>
</evidence>
<protein>
    <recommendedName>
        <fullName evidence="4">Phosphatidylglycerol lysyltransferase</fullName>
        <ecNumber evidence="3">2.3.2.3</ecNumber>
    </recommendedName>
    <alternativeName>
        <fullName evidence="12">Lysylphosphatidylglycerol synthase</fullName>
    </alternativeName>
</protein>
<evidence type="ECO:0000256" key="4">
    <source>
        <dbReference type="ARBA" id="ARBA00021546"/>
    </source>
</evidence>
<dbReference type="Pfam" id="PF03706">
    <property type="entry name" value="LPG_synthase_TM"/>
    <property type="match status" value="1"/>
</dbReference>
<feature type="transmembrane region" description="Helical" evidence="14">
    <location>
        <begin position="725"/>
        <end position="744"/>
    </location>
</feature>
<sequence>MSRQRTRIGLWIAALLTGAVGLANLLSAVTPSLPERVDWLEQFFPFEVRAGAHLFAAISGFFLLVIAANLLRRKRLAWLITVGLLIVSILSNLIKGWNYEESLLAILLLGQLLWMRSLFTARSDRPSIIQGIRVLAIAIIFTMVYGTLGFYWLNRHYSATFRLGEAIKQTLAIFFTDNNLGLQPTSRFGSFFINSIYIIGGVTLLYALWMLLRPVLLHNEATTEERQRARELVEKYGNSSLARFALLDDKSYYFSPSGQSVVAYVPKGRGAIALGDPIGVAEDRHEAIAGFKQFCLLNDWEPAFYQTLPDDLKLYQSLNFKTLKIGEEATVNLKAFTLQGKMGKNLRPAINKFNKLGYQVQFHAPPIADELLLELRAISNEWLEEMAGSEKRFSVGWFDDNYIRDCEIAVVHNEQGNPVAFANIIPEYQRNEITIDLMRHLPEMENGTMDYLFISLFEHFKVDYDSFNLGLAALSGVGEADRSSTIERGMHYLYEHLNQFYNFQGLRAYKDKFHPNWESRYLVYPQLAALPDVVVGLVRADSGDRLQDYLGTQFLSTAVASWFKRLSKIAPILLTLALFTLSLWAILQELRKYSLQDVFSSLNVIPNQYLLLAIALTAINYLLLTGYDTLAVRYVSQPLSYKRTSLVAIISYGISNSVGFALLSGSAIRYKFYSTWGFSAAKIAQIITFCNLSFWLGLFAVGGAVFAFTPLAIPKQLNLPFSSVRPVGFIFLTVILAYLLWTGLSQKPFKIRNWVVPHLPFKLSLAQIILISFDWMFAAGVLYVLLPVPKHFSFFSFFGIYLLAQIAGILSNVPGGLGVFETVLILLLSSSIASNQLFGMLIAYRAIYYFMPLIISILMLGWYELRQRRTRKQAKIS</sequence>
<feature type="transmembrane region" description="Helical" evidence="14">
    <location>
        <begin position="131"/>
        <end position="153"/>
    </location>
</feature>
<evidence type="ECO:0000256" key="11">
    <source>
        <dbReference type="ARBA" id="ARBA00023251"/>
    </source>
</evidence>
<evidence type="ECO:0000259" key="15">
    <source>
        <dbReference type="Pfam" id="PF09924"/>
    </source>
</evidence>
<name>A0A964FH63_9CYAN</name>